<sequence length="113" mass="13009">MTRVRQVVLVHWESFPNWSPSRIKENPISSEAEPDLTISAGCGEDVRDTTIMPREVRQGAETPEVTRDGDARMAEPERSHQLLSQVRDQLRSRHTKKAEVESGPDWELKYRIL</sequence>
<feature type="region of interest" description="Disordered" evidence="1">
    <location>
        <begin position="54"/>
        <end position="98"/>
    </location>
</feature>
<evidence type="ECO:0000256" key="1">
    <source>
        <dbReference type="SAM" id="MobiDB-lite"/>
    </source>
</evidence>
<gene>
    <name evidence="2" type="ORF">NDU88_003474</name>
</gene>
<evidence type="ECO:0000313" key="3">
    <source>
        <dbReference type="Proteomes" id="UP001066276"/>
    </source>
</evidence>
<proteinExistence type="predicted"/>
<dbReference type="Proteomes" id="UP001066276">
    <property type="component" value="Chromosome 4_2"/>
</dbReference>
<dbReference type="EMBL" id="JANPWB010000008">
    <property type="protein sequence ID" value="KAJ1163011.1"/>
    <property type="molecule type" value="Genomic_DNA"/>
</dbReference>
<accession>A0AAV7SDL9</accession>
<comment type="caution">
    <text evidence="2">The sequence shown here is derived from an EMBL/GenBank/DDBJ whole genome shotgun (WGS) entry which is preliminary data.</text>
</comment>
<reference evidence="2" key="1">
    <citation type="journal article" date="2022" name="bioRxiv">
        <title>Sequencing and chromosome-scale assembly of the giantPleurodeles waltlgenome.</title>
        <authorList>
            <person name="Brown T."/>
            <person name="Elewa A."/>
            <person name="Iarovenko S."/>
            <person name="Subramanian E."/>
            <person name="Araus A.J."/>
            <person name="Petzold A."/>
            <person name="Susuki M."/>
            <person name="Suzuki K.-i.T."/>
            <person name="Hayashi T."/>
            <person name="Toyoda A."/>
            <person name="Oliveira C."/>
            <person name="Osipova E."/>
            <person name="Leigh N.D."/>
            <person name="Simon A."/>
            <person name="Yun M.H."/>
        </authorList>
    </citation>
    <scope>NUCLEOTIDE SEQUENCE</scope>
    <source>
        <strain evidence="2">20211129_DDA</strain>
        <tissue evidence="2">Liver</tissue>
    </source>
</reference>
<name>A0AAV7SDL9_PLEWA</name>
<organism evidence="2 3">
    <name type="scientific">Pleurodeles waltl</name>
    <name type="common">Iberian ribbed newt</name>
    <dbReference type="NCBI Taxonomy" id="8319"/>
    <lineage>
        <taxon>Eukaryota</taxon>
        <taxon>Metazoa</taxon>
        <taxon>Chordata</taxon>
        <taxon>Craniata</taxon>
        <taxon>Vertebrata</taxon>
        <taxon>Euteleostomi</taxon>
        <taxon>Amphibia</taxon>
        <taxon>Batrachia</taxon>
        <taxon>Caudata</taxon>
        <taxon>Salamandroidea</taxon>
        <taxon>Salamandridae</taxon>
        <taxon>Pleurodelinae</taxon>
        <taxon>Pleurodeles</taxon>
    </lineage>
</organism>
<evidence type="ECO:0000313" key="2">
    <source>
        <dbReference type="EMBL" id="KAJ1163011.1"/>
    </source>
</evidence>
<feature type="compositionally biased region" description="Basic and acidic residues" evidence="1">
    <location>
        <begin position="54"/>
        <end position="80"/>
    </location>
</feature>
<dbReference type="AlphaFoldDB" id="A0AAV7SDL9"/>
<protein>
    <submittedName>
        <fullName evidence="2">Uncharacterized protein</fullName>
    </submittedName>
</protein>
<keyword evidence="3" id="KW-1185">Reference proteome</keyword>